<keyword evidence="5" id="KW-0653">Protein transport</keyword>
<keyword evidence="7" id="KW-0811">Translocation</keyword>
<evidence type="ECO:0000256" key="1">
    <source>
        <dbReference type="ARBA" id="ARBA00004167"/>
    </source>
</evidence>
<dbReference type="Proteomes" id="UP001061862">
    <property type="component" value="Chromosome"/>
</dbReference>
<feature type="compositionally biased region" description="Low complexity" evidence="9">
    <location>
        <begin position="184"/>
        <end position="216"/>
    </location>
</feature>
<dbReference type="PANTHER" id="PTHR33162:SF1">
    <property type="entry name" value="SEC-INDEPENDENT PROTEIN TRANSLOCASE PROTEIN TATA, CHLOROPLASTIC"/>
    <property type="match status" value="1"/>
</dbReference>
<evidence type="ECO:0000256" key="8">
    <source>
        <dbReference type="ARBA" id="ARBA00023136"/>
    </source>
</evidence>
<keyword evidence="4" id="KW-0812">Transmembrane</keyword>
<evidence type="ECO:0000256" key="6">
    <source>
        <dbReference type="ARBA" id="ARBA00022989"/>
    </source>
</evidence>
<dbReference type="PRINTS" id="PR01506">
    <property type="entry name" value="TATBPROTEIN"/>
</dbReference>
<evidence type="ECO:0000313" key="11">
    <source>
        <dbReference type="Proteomes" id="UP001061862"/>
    </source>
</evidence>
<evidence type="ECO:0000256" key="4">
    <source>
        <dbReference type="ARBA" id="ARBA00022692"/>
    </source>
</evidence>
<organism evidence="10 11">
    <name type="scientific">Devosia neptuniae</name>
    <dbReference type="NCBI Taxonomy" id="191302"/>
    <lineage>
        <taxon>Bacteria</taxon>
        <taxon>Pseudomonadati</taxon>
        <taxon>Pseudomonadota</taxon>
        <taxon>Alphaproteobacteria</taxon>
        <taxon>Hyphomicrobiales</taxon>
        <taxon>Devosiaceae</taxon>
        <taxon>Devosia</taxon>
    </lineage>
</organism>
<feature type="compositionally biased region" description="Low complexity" evidence="9">
    <location>
        <begin position="226"/>
        <end position="239"/>
    </location>
</feature>
<protein>
    <submittedName>
        <fullName evidence="10">Sec-independent protein translocase protein TatB</fullName>
    </submittedName>
</protein>
<proteinExistence type="predicted"/>
<dbReference type="Pfam" id="PF02416">
    <property type="entry name" value="TatA_B_E"/>
    <property type="match status" value="1"/>
</dbReference>
<dbReference type="RefSeq" id="WP_262168224.1">
    <property type="nucleotide sequence ID" value="NZ_CP104965.1"/>
</dbReference>
<evidence type="ECO:0000256" key="3">
    <source>
        <dbReference type="ARBA" id="ARBA00022475"/>
    </source>
</evidence>
<keyword evidence="3" id="KW-1003">Cell membrane</keyword>
<dbReference type="EMBL" id="CP104965">
    <property type="protein sequence ID" value="UXN69645.1"/>
    <property type="molecule type" value="Genomic_DNA"/>
</dbReference>
<dbReference type="PANTHER" id="PTHR33162">
    <property type="entry name" value="SEC-INDEPENDENT PROTEIN TRANSLOCASE PROTEIN TATA, CHLOROPLASTIC"/>
    <property type="match status" value="1"/>
</dbReference>
<evidence type="ECO:0000256" key="5">
    <source>
        <dbReference type="ARBA" id="ARBA00022927"/>
    </source>
</evidence>
<keyword evidence="2" id="KW-0813">Transport</keyword>
<evidence type="ECO:0000256" key="2">
    <source>
        <dbReference type="ARBA" id="ARBA00022448"/>
    </source>
</evidence>
<evidence type="ECO:0000256" key="7">
    <source>
        <dbReference type="ARBA" id="ARBA00023010"/>
    </source>
</evidence>
<dbReference type="InterPro" id="IPR018448">
    <property type="entry name" value="TatB"/>
</dbReference>
<gene>
    <name evidence="10" type="primary">tatB</name>
    <name evidence="10" type="ORF">N8A98_20885</name>
</gene>
<keyword evidence="11" id="KW-1185">Reference proteome</keyword>
<feature type="compositionally biased region" description="Low complexity" evidence="9">
    <location>
        <begin position="162"/>
        <end position="176"/>
    </location>
</feature>
<feature type="region of interest" description="Disordered" evidence="9">
    <location>
        <begin position="162"/>
        <end position="239"/>
    </location>
</feature>
<sequence>MLGLGWTEMLVIGLAALIFIGPKDLPVVMNRVGKVIGQIRRMGNEFQREINKTTGLDEVRNLRNSLTSPLKKTAEEIRREFNTITPTGQKPSGIIKPADPKVESVVDEIKAAAGIAAPAAAAAPLMTTTEAVAAPKKASAKPKAPVKAKAAPTRPVITTQLAPLPTETPKAAAPKKPAVRKTAVKPAVAEVPTPAEAKPTPAKRVAAKPAAITKPKAAAKPKATAKPKPLATEAKAGNQ</sequence>
<dbReference type="InterPro" id="IPR003369">
    <property type="entry name" value="TatA/B/E"/>
</dbReference>
<dbReference type="Gene3D" id="1.20.5.3310">
    <property type="match status" value="1"/>
</dbReference>
<keyword evidence="8" id="KW-0472">Membrane</keyword>
<accession>A0ABY6CBP4</accession>
<evidence type="ECO:0000256" key="9">
    <source>
        <dbReference type="SAM" id="MobiDB-lite"/>
    </source>
</evidence>
<comment type="subcellular location">
    <subcellularLocation>
        <location evidence="1">Membrane</location>
        <topology evidence="1">Single-pass membrane protein</topology>
    </subcellularLocation>
</comment>
<name>A0ABY6CBP4_9HYPH</name>
<reference evidence="10 11" key="1">
    <citation type="submission" date="2022-09" db="EMBL/GenBank/DDBJ databases">
        <title>Interaction between co-microsymbionts with complementary sets of symbiotic genes in legume-rhizobium systems.</title>
        <authorList>
            <person name="Safronova V."/>
            <person name="Sazanova A."/>
            <person name="Afonin A."/>
            <person name="Chirak E."/>
        </authorList>
    </citation>
    <scope>NUCLEOTIDE SEQUENCE [LARGE SCALE GENOMIC DNA]</scope>
    <source>
        <strain evidence="10 11">A18/4-1</strain>
    </source>
</reference>
<keyword evidence="6" id="KW-1133">Transmembrane helix</keyword>
<evidence type="ECO:0000313" key="10">
    <source>
        <dbReference type="EMBL" id="UXN69645.1"/>
    </source>
</evidence>
<dbReference type="NCBIfam" id="TIGR01410">
    <property type="entry name" value="tatB"/>
    <property type="match status" value="1"/>
</dbReference>